<dbReference type="EMBL" id="JAENIB010000002">
    <property type="protein sequence ID" value="MBK1930119.1"/>
    <property type="molecule type" value="Genomic_DNA"/>
</dbReference>
<sequence length="149" mass="16274">MVSTANGTGSRHDSAATRDVRTHELLVAASKRARSRSGSPRERIARDQSLLRAASHYVVKRSDPAGTDARVHKKGVGRSQTFPELWNGASGSLAGVFRIACGICGLEERLEFGGMDTPARRTAGPRKFARRRSRNSALTRVDQRICFNP</sequence>
<dbReference type="RefSeq" id="WP_135370720.1">
    <property type="nucleotide sequence ID" value="NZ_AP018357.1"/>
</dbReference>
<dbReference type="EMBL" id="CP090641">
    <property type="protein sequence ID" value="WFN20188.1"/>
    <property type="molecule type" value="Genomic_DNA"/>
</dbReference>
<dbReference type="EMBL" id="JAGEMX010000002">
    <property type="protein sequence ID" value="MBO1829624.1"/>
    <property type="molecule type" value="Genomic_DNA"/>
</dbReference>
<organism evidence="2 5">
    <name type="scientific">Burkholderia contaminans</name>
    <dbReference type="NCBI Taxonomy" id="488447"/>
    <lineage>
        <taxon>Bacteria</taxon>
        <taxon>Pseudomonadati</taxon>
        <taxon>Pseudomonadota</taxon>
        <taxon>Betaproteobacteria</taxon>
        <taxon>Burkholderiales</taxon>
        <taxon>Burkholderiaceae</taxon>
        <taxon>Burkholderia</taxon>
        <taxon>Burkholderia cepacia complex</taxon>
    </lineage>
</organism>
<proteinExistence type="predicted"/>
<evidence type="ECO:0000256" key="1">
    <source>
        <dbReference type="SAM" id="MobiDB-lite"/>
    </source>
</evidence>
<accession>A0AAP1YAY2</accession>
<evidence type="ECO:0000313" key="5">
    <source>
        <dbReference type="Proteomes" id="UP000611459"/>
    </source>
</evidence>
<dbReference type="Proteomes" id="UP000611459">
    <property type="component" value="Unassembled WGS sequence"/>
</dbReference>
<name>A0AAP1YAY2_9BURK</name>
<feature type="region of interest" description="Disordered" evidence="1">
    <location>
        <begin position="56"/>
        <end position="76"/>
    </location>
</feature>
<evidence type="ECO:0000313" key="2">
    <source>
        <dbReference type="EMBL" id="MBK1930119.1"/>
    </source>
</evidence>
<feature type="region of interest" description="Disordered" evidence="1">
    <location>
        <begin position="1"/>
        <end position="22"/>
    </location>
</feature>
<evidence type="ECO:0000313" key="7">
    <source>
        <dbReference type="Proteomes" id="UP001220209"/>
    </source>
</evidence>
<dbReference type="AlphaFoldDB" id="A0AAP1YAY2"/>
<dbReference type="Proteomes" id="UP000664048">
    <property type="component" value="Unassembled WGS sequence"/>
</dbReference>
<reference evidence="4 7" key="3">
    <citation type="submission" date="2021-12" db="EMBL/GenBank/DDBJ databases">
        <title>Genomic and phenotypic characterization of three Burkholderia contaminans isolates recovered from different sources.</title>
        <authorList>
            <person name="Lopez De Volder A."/>
            <person name="Fan Y."/>
            <person name="Nunvar J."/>
            <person name="Herrera T."/>
            <person name="Timp W."/>
            <person name="Degrossi J."/>
        </authorList>
    </citation>
    <scope>NUCLEOTIDE SEQUENCE [LARGE SCALE GENOMIC DNA]</scope>
    <source>
        <strain evidence="4 7">LMG 23361</strain>
    </source>
</reference>
<evidence type="ECO:0000313" key="6">
    <source>
        <dbReference type="Proteomes" id="UP000664048"/>
    </source>
</evidence>
<reference evidence="3 6" key="2">
    <citation type="submission" date="2021-03" db="EMBL/GenBank/DDBJ databases">
        <title>Clinical course, treatment and visual outcome of an outbreak of Burkholderia contaminans endophthalmitis following cataract surgery.</title>
        <authorList>
            <person name="Lind C."/>
            <person name="Olsen K."/>
            <person name="Angelsen N.K."/>
            <person name="Krefting E.A."/>
            <person name="Fossen K."/>
            <person name="Gravningen K."/>
            <person name="Depoorter E."/>
            <person name="Vandamme P."/>
            <person name="Bertelsen G."/>
        </authorList>
    </citation>
    <scope>NUCLEOTIDE SEQUENCE [LARGE SCALE GENOMIC DNA]</scope>
    <source>
        <strain evidence="3 6">51242556</strain>
    </source>
</reference>
<reference evidence="2" key="1">
    <citation type="submission" date="2021-01" db="EMBL/GenBank/DDBJ databases">
        <title>Outbreak of Burkholderia contaminns endophthalmitis traced to a clinical ventilation system.</title>
        <authorList>
            <person name="Lipuma J."/>
            <person name="Spilker T."/>
            <person name="Kratholm J."/>
        </authorList>
    </citation>
    <scope>NUCLEOTIDE SEQUENCE</scope>
    <source>
        <strain evidence="2">HI4954</strain>
    </source>
</reference>
<feature type="compositionally biased region" description="Basic and acidic residues" evidence="1">
    <location>
        <begin position="10"/>
        <end position="22"/>
    </location>
</feature>
<keyword evidence="6" id="KW-1185">Reference proteome</keyword>
<gene>
    <name evidence="3" type="ORF">J4M89_09520</name>
    <name evidence="2" type="ORF">JIN94_09510</name>
    <name evidence="4" type="ORF">LXE91_30100</name>
</gene>
<dbReference type="Proteomes" id="UP001220209">
    <property type="component" value="Chromosome 2"/>
</dbReference>
<protein>
    <submittedName>
        <fullName evidence="2">Uncharacterized protein</fullName>
    </submittedName>
</protein>
<feature type="region of interest" description="Disordered" evidence="1">
    <location>
        <begin position="30"/>
        <end position="49"/>
    </location>
</feature>
<evidence type="ECO:0000313" key="3">
    <source>
        <dbReference type="EMBL" id="MBO1829624.1"/>
    </source>
</evidence>
<evidence type="ECO:0000313" key="4">
    <source>
        <dbReference type="EMBL" id="WFN20188.1"/>
    </source>
</evidence>